<feature type="repeat" description="ANK" evidence="3">
    <location>
        <begin position="77"/>
        <end position="109"/>
    </location>
</feature>
<keyword evidence="2 3" id="KW-0040">ANK repeat</keyword>
<dbReference type="Pfam" id="PF07525">
    <property type="entry name" value="SOCS_box"/>
    <property type="match status" value="1"/>
</dbReference>
<feature type="repeat" description="ANK" evidence="3">
    <location>
        <begin position="181"/>
        <end position="213"/>
    </location>
</feature>
<dbReference type="Proteomes" id="UP000683360">
    <property type="component" value="Unassembled WGS sequence"/>
</dbReference>
<dbReference type="SUPFAM" id="SSF158235">
    <property type="entry name" value="SOCS box-like"/>
    <property type="match status" value="1"/>
</dbReference>
<dbReference type="Pfam" id="PF00023">
    <property type="entry name" value="Ank"/>
    <property type="match status" value="1"/>
</dbReference>
<evidence type="ECO:0000256" key="1">
    <source>
        <dbReference type="ARBA" id="ARBA00022737"/>
    </source>
</evidence>
<comment type="caution">
    <text evidence="5">The sequence shown here is derived from an EMBL/GenBank/DDBJ whole genome shotgun (WGS) entry which is preliminary data.</text>
</comment>
<dbReference type="SMART" id="SM00248">
    <property type="entry name" value="ANK"/>
    <property type="match status" value="10"/>
</dbReference>
<feature type="repeat" description="ANK" evidence="3">
    <location>
        <begin position="382"/>
        <end position="419"/>
    </location>
</feature>
<dbReference type="Gene3D" id="1.10.750.20">
    <property type="entry name" value="SOCS box"/>
    <property type="match status" value="1"/>
</dbReference>
<dbReference type="EMBL" id="CAJPWZ010002390">
    <property type="protein sequence ID" value="CAG2237503.1"/>
    <property type="molecule type" value="Genomic_DNA"/>
</dbReference>
<feature type="repeat" description="ANK" evidence="3">
    <location>
        <begin position="110"/>
        <end position="142"/>
    </location>
</feature>
<dbReference type="PANTHER" id="PTHR24161">
    <property type="entry name" value="ANK_REP_REGION DOMAIN-CONTAINING PROTEIN-RELATED"/>
    <property type="match status" value="1"/>
</dbReference>
<dbReference type="InterPro" id="IPR036036">
    <property type="entry name" value="SOCS_box-like_dom_sf"/>
</dbReference>
<organism evidence="5 6">
    <name type="scientific">Mytilus edulis</name>
    <name type="common">Blue mussel</name>
    <dbReference type="NCBI Taxonomy" id="6550"/>
    <lineage>
        <taxon>Eukaryota</taxon>
        <taxon>Metazoa</taxon>
        <taxon>Spiralia</taxon>
        <taxon>Lophotrochozoa</taxon>
        <taxon>Mollusca</taxon>
        <taxon>Bivalvia</taxon>
        <taxon>Autobranchia</taxon>
        <taxon>Pteriomorphia</taxon>
        <taxon>Mytilida</taxon>
        <taxon>Mytiloidea</taxon>
        <taxon>Mytilidae</taxon>
        <taxon>Mytilinae</taxon>
        <taxon>Mytilus</taxon>
    </lineage>
</organism>
<evidence type="ECO:0000313" key="5">
    <source>
        <dbReference type="EMBL" id="CAG2237503.1"/>
    </source>
</evidence>
<dbReference type="PROSITE" id="PS50088">
    <property type="entry name" value="ANK_REPEAT"/>
    <property type="match status" value="9"/>
</dbReference>
<dbReference type="SMART" id="SM00969">
    <property type="entry name" value="SOCS_box"/>
    <property type="match status" value="1"/>
</dbReference>
<keyword evidence="1" id="KW-0677">Repeat</keyword>
<reference evidence="5" key="1">
    <citation type="submission" date="2021-03" db="EMBL/GenBank/DDBJ databases">
        <authorList>
            <person name="Bekaert M."/>
        </authorList>
    </citation>
    <scope>NUCLEOTIDE SEQUENCE</scope>
</reference>
<proteinExistence type="predicted"/>
<keyword evidence="6" id="KW-1185">Reference proteome</keyword>
<dbReference type="CDD" id="cd03716">
    <property type="entry name" value="SOCS_ASB_like"/>
    <property type="match status" value="1"/>
</dbReference>
<dbReference type="InterPro" id="IPR036770">
    <property type="entry name" value="Ankyrin_rpt-contain_sf"/>
</dbReference>
<feature type="repeat" description="ANK" evidence="3">
    <location>
        <begin position="247"/>
        <end position="279"/>
    </location>
</feature>
<dbReference type="PANTHER" id="PTHR24161:SF85">
    <property type="entry name" value="PALMITOYLTRANSFERASE HIP14"/>
    <property type="match status" value="1"/>
</dbReference>
<evidence type="ECO:0000256" key="3">
    <source>
        <dbReference type="PROSITE-ProRule" id="PRU00023"/>
    </source>
</evidence>
<dbReference type="InterPro" id="IPR002110">
    <property type="entry name" value="Ankyrin_rpt"/>
</dbReference>
<feature type="repeat" description="ANK" evidence="3">
    <location>
        <begin position="145"/>
        <end position="177"/>
    </location>
</feature>
<dbReference type="Pfam" id="PF13637">
    <property type="entry name" value="Ank_4"/>
    <property type="match status" value="1"/>
</dbReference>
<evidence type="ECO:0000259" key="4">
    <source>
        <dbReference type="PROSITE" id="PS50225"/>
    </source>
</evidence>
<name>A0A8S3U0Y0_MYTED</name>
<feature type="repeat" description="ANK" evidence="3">
    <location>
        <begin position="280"/>
        <end position="312"/>
    </location>
</feature>
<dbReference type="SUPFAM" id="SSF48403">
    <property type="entry name" value="Ankyrin repeat"/>
    <property type="match status" value="1"/>
</dbReference>
<dbReference type="GO" id="GO:0035556">
    <property type="term" value="P:intracellular signal transduction"/>
    <property type="evidence" value="ECO:0007669"/>
    <property type="project" value="InterPro"/>
</dbReference>
<dbReference type="PROSITE" id="PS50225">
    <property type="entry name" value="SOCS"/>
    <property type="match status" value="1"/>
</dbReference>
<feature type="repeat" description="ANK" evidence="3">
    <location>
        <begin position="214"/>
        <end position="246"/>
    </location>
</feature>
<sequence length="526" mass="58491">MADDMETNESLELRLLKKVIKDGNFAETKRYITQKTSLSSSGICEAFFETIKSKQQKIFEYFVEEVDLLNLRYSDEEGRRALHYAVEVGNLDMVRILMKHGAPLNYSDNKGYQAIHIATQNGDTEMLNFLISHGANVSSAKTLKEGYTPLHIAALCNQPQVLEVLADRVGSLNIQTKRQCDCLTSLHLATKNGYVDIVNILCEKGACLDLANLDGRSPLHYAADRGNLEILKILLNHGASIKIKDSSRRSILQYAVFSKSPECVQLLIDKGADVNSADLSNHTPLVSAVTVGSADIVEILIKHGANVNVREPGHETPLLLAASSGNIDVARKLISAGANLKAVNRTRETVLHKCQKVQKEKRDQLMDLLVQSGADLNVVDAQGFTPLHTCAFQTALNNFALSTLKILVEAGAHLSIRESSGVASRHSPLCMLVWTGYFEAGTYLINSGWNLYPETWMYLPGKTPEQDQFHQWMRDICKEPPSLIRLCRASIRYHFISRCTLGCEMLSSISKLELPRTLKDYLMLKD</sequence>
<dbReference type="OrthoDB" id="448455at2759"/>
<dbReference type="PROSITE" id="PS50297">
    <property type="entry name" value="ANK_REP_REGION"/>
    <property type="match status" value="8"/>
</dbReference>
<accession>A0A8S3U0Y0</accession>
<evidence type="ECO:0000256" key="2">
    <source>
        <dbReference type="ARBA" id="ARBA00023043"/>
    </source>
</evidence>
<evidence type="ECO:0000313" key="6">
    <source>
        <dbReference type="Proteomes" id="UP000683360"/>
    </source>
</evidence>
<gene>
    <name evidence="5" type="ORF">MEDL_49976</name>
</gene>
<dbReference type="InterPro" id="IPR001496">
    <property type="entry name" value="SOCS_box"/>
</dbReference>
<dbReference type="Pfam" id="PF12796">
    <property type="entry name" value="Ank_2"/>
    <property type="match status" value="3"/>
</dbReference>
<feature type="repeat" description="ANK" evidence="3">
    <location>
        <begin position="313"/>
        <end position="345"/>
    </location>
</feature>
<feature type="domain" description="SOCS box" evidence="4">
    <location>
        <begin position="478"/>
        <end position="526"/>
    </location>
</feature>
<dbReference type="AlphaFoldDB" id="A0A8S3U0Y0"/>
<dbReference type="Gene3D" id="1.25.40.20">
    <property type="entry name" value="Ankyrin repeat-containing domain"/>
    <property type="match status" value="4"/>
</dbReference>
<dbReference type="PRINTS" id="PR01415">
    <property type="entry name" value="ANKYRIN"/>
</dbReference>
<protein>
    <recommendedName>
        <fullName evidence="4">SOCS box domain-containing protein</fullName>
    </recommendedName>
</protein>